<sequence length="142" mass="15862">MRNFIALVVFSLVASPAYACGCSKPRTPEEVRDQLVFKGRVASATKNSGHGRGFYVENGTLFLDVATRTIVFDVIEQLRGPKRERVTVNFNEGGSTSCDLEDLSFESGDLYLISVYAPDISGRKDRPNEQFSNNFCNLRERI</sequence>
<organism evidence="2 3">
    <name type="scientific">Luteimonas viscosa</name>
    <dbReference type="NCBI Taxonomy" id="1132694"/>
    <lineage>
        <taxon>Bacteria</taxon>
        <taxon>Pseudomonadati</taxon>
        <taxon>Pseudomonadota</taxon>
        <taxon>Gammaproteobacteria</taxon>
        <taxon>Lysobacterales</taxon>
        <taxon>Lysobacteraceae</taxon>
        <taxon>Luteimonas</taxon>
    </lineage>
</organism>
<proteinExistence type="predicted"/>
<dbReference type="EMBL" id="VTFT01000001">
    <property type="protein sequence ID" value="TYT26469.1"/>
    <property type="molecule type" value="Genomic_DNA"/>
</dbReference>
<dbReference type="OrthoDB" id="8221747at2"/>
<dbReference type="RefSeq" id="WP_149103020.1">
    <property type="nucleotide sequence ID" value="NZ_VTFT01000001.1"/>
</dbReference>
<keyword evidence="1" id="KW-0732">Signal</keyword>
<accession>A0A5D4XPF7</accession>
<evidence type="ECO:0000256" key="1">
    <source>
        <dbReference type="SAM" id="SignalP"/>
    </source>
</evidence>
<feature type="signal peptide" evidence="1">
    <location>
        <begin position="1"/>
        <end position="19"/>
    </location>
</feature>
<evidence type="ECO:0000313" key="2">
    <source>
        <dbReference type="EMBL" id="TYT26469.1"/>
    </source>
</evidence>
<evidence type="ECO:0000313" key="3">
    <source>
        <dbReference type="Proteomes" id="UP000324973"/>
    </source>
</evidence>
<gene>
    <name evidence="2" type="ORF">FZO89_09485</name>
</gene>
<name>A0A5D4XPF7_9GAMM</name>
<feature type="chain" id="PRO_5022837401" evidence="1">
    <location>
        <begin position="20"/>
        <end position="142"/>
    </location>
</feature>
<dbReference type="AlphaFoldDB" id="A0A5D4XPF7"/>
<dbReference type="Proteomes" id="UP000324973">
    <property type="component" value="Unassembled WGS sequence"/>
</dbReference>
<comment type="caution">
    <text evidence="2">The sequence shown here is derived from an EMBL/GenBank/DDBJ whole genome shotgun (WGS) entry which is preliminary data.</text>
</comment>
<reference evidence="2 3" key="1">
    <citation type="submission" date="2019-08" db="EMBL/GenBank/DDBJ databases">
        <title>Luteimonas viscosus sp. nov., isolated from soil of a sunflower field.</title>
        <authorList>
            <person name="Jianli Z."/>
            <person name="Ying Z."/>
        </authorList>
    </citation>
    <scope>NUCLEOTIDE SEQUENCE [LARGE SCALE GENOMIC DNA]</scope>
    <source>
        <strain evidence="2 3">XBU10</strain>
    </source>
</reference>
<keyword evidence="3" id="KW-1185">Reference proteome</keyword>
<protein>
    <submittedName>
        <fullName evidence="2">Uncharacterized protein</fullName>
    </submittedName>
</protein>